<gene>
    <name evidence="3" type="ORF">D5281_04660</name>
</gene>
<organism evidence="3 4">
    <name type="scientific">Parablautia muri</name>
    <dbReference type="NCBI Taxonomy" id="2320879"/>
    <lineage>
        <taxon>Bacteria</taxon>
        <taxon>Bacillati</taxon>
        <taxon>Bacillota</taxon>
        <taxon>Clostridia</taxon>
        <taxon>Lachnospirales</taxon>
        <taxon>Lachnospiraceae</taxon>
        <taxon>Parablautia</taxon>
    </lineage>
</organism>
<name>A0A9X5GR80_9FIRM</name>
<keyword evidence="1" id="KW-0472">Membrane</keyword>
<protein>
    <submittedName>
        <fullName evidence="3">SpoIID/LytB domain-containing protein</fullName>
    </submittedName>
</protein>
<dbReference type="InterPro" id="IPR013693">
    <property type="entry name" value="SpoIID/LytB_N"/>
</dbReference>
<evidence type="ECO:0000256" key="1">
    <source>
        <dbReference type="SAM" id="Phobius"/>
    </source>
</evidence>
<sequence>MKKLRIFQTVKIKRIVPGFSPGNLGTVFLFFILATYLITFFFGNLQEGDVKQVSFAEMGKEDVYSVFVSNETSFGSERIPLEDYVADRLARCMENTYESEALKAQAILIRSNLLSEGDEQNEKEIKVEDVDYGKIPITDKILEAVTQTRGVYITYEGMPARGAYFAVSNGKTRSGKEMMLDEYPYLTSVSCERDFLSEDFNSMMVYTEREFEEIWESLNTSQMLEDEILEKGEITTEKALDEFTLYRDSADYVLYVEKEGRYISGEQFRNAFYLSSASFHLNKEGNQVMIIVKGTGHGLGMSQFGANEMAKEGNDYINILNYFFKDVTITKFE</sequence>
<reference evidence="3" key="1">
    <citation type="submission" date="2018-09" db="EMBL/GenBank/DDBJ databases">
        <title>Murine metabolic-syndrome-specific gut microbial biobank.</title>
        <authorList>
            <person name="Liu C."/>
        </authorList>
    </citation>
    <scope>NUCLEOTIDE SEQUENCE</scope>
    <source>
        <strain evidence="3">D42-62</strain>
    </source>
</reference>
<keyword evidence="1" id="KW-1133">Transmembrane helix</keyword>
<evidence type="ECO:0000259" key="2">
    <source>
        <dbReference type="Pfam" id="PF08486"/>
    </source>
</evidence>
<keyword evidence="1" id="KW-0812">Transmembrane</keyword>
<feature type="domain" description="Sporulation stage II protein D amidase enhancer LytB N-terminal" evidence="2">
    <location>
        <begin position="77"/>
        <end position="155"/>
    </location>
</feature>
<dbReference type="NCBIfam" id="TIGR02669">
    <property type="entry name" value="SpoIID_LytB"/>
    <property type="match status" value="1"/>
</dbReference>
<dbReference type="EMBL" id="QZDT01000004">
    <property type="protein sequence ID" value="NBJ91901.1"/>
    <property type="molecule type" value="Genomic_DNA"/>
</dbReference>
<evidence type="ECO:0000313" key="3">
    <source>
        <dbReference type="EMBL" id="NBJ91901.1"/>
    </source>
</evidence>
<dbReference type="InterPro" id="IPR013486">
    <property type="entry name" value="SpoIID/LytB"/>
</dbReference>
<dbReference type="Proteomes" id="UP001154420">
    <property type="component" value="Unassembled WGS sequence"/>
</dbReference>
<accession>A0A9X5GR80</accession>
<comment type="caution">
    <text evidence="3">The sequence shown here is derived from an EMBL/GenBank/DDBJ whole genome shotgun (WGS) entry which is preliminary data.</text>
</comment>
<proteinExistence type="predicted"/>
<dbReference type="Pfam" id="PF08486">
    <property type="entry name" value="SpoIID"/>
    <property type="match status" value="1"/>
</dbReference>
<dbReference type="RefSeq" id="WP_160558975.1">
    <property type="nucleotide sequence ID" value="NZ_QZDT01000004.1"/>
</dbReference>
<dbReference type="GO" id="GO:0030435">
    <property type="term" value="P:sporulation resulting in formation of a cellular spore"/>
    <property type="evidence" value="ECO:0007669"/>
    <property type="project" value="InterPro"/>
</dbReference>
<dbReference type="OrthoDB" id="9794671at2"/>
<keyword evidence="4" id="KW-1185">Reference proteome</keyword>
<dbReference type="AlphaFoldDB" id="A0A9X5GR80"/>
<evidence type="ECO:0000313" key="4">
    <source>
        <dbReference type="Proteomes" id="UP001154420"/>
    </source>
</evidence>
<feature type="transmembrane region" description="Helical" evidence="1">
    <location>
        <begin position="21"/>
        <end position="42"/>
    </location>
</feature>